<keyword evidence="1" id="KW-0732">Signal</keyword>
<sequence length="158" mass="18110">MKLLLISLFMISFSIASAQNYSEAELANKEIITNAFHDWQEGTGNFFDLLTDDLHWEITGSTPYSRVYNSKKEFLDQVIIPLNKKLKVKIKPTVRNIFVDGDMVIALWDGEATALDGKPYRSSYSWYMKVKDGKITEVVAFLDGIEFSDIMERIPVEE</sequence>
<dbReference type="Gene3D" id="3.10.450.50">
    <property type="match status" value="1"/>
</dbReference>
<dbReference type="Proteomes" id="UP001589774">
    <property type="component" value="Unassembled WGS sequence"/>
</dbReference>
<dbReference type="SUPFAM" id="SSF54427">
    <property type="entry name" value="NTF2-like"/>
    <property type="match status" value="1"/>
</dbReference>
<dbReference type="EMBL" id="JBHLWO010000002">
    <property type="protein sequence ID" value="MFC0320132.1"/>
    <property type="molecule type" value="Genomic_DNA"/>
</dbReference>
<evidence type="ECO:0000313" key="3">
    <source>
        <dbReference type="EMBL" id="MFC0320132.1"/>
    </source>
</evidence>
<keyword evidence="4" id="KW-1185">Reference proteome</keyword>
<feature type="signal peptide" evidence="1">
    <location>
        <begin position="1"/>
        <end position="18"/>
    </location>
</feature>
<dbReference type="PANTHER" id="PTHR41252">
    <property type="entry name" value="BLR2505 PROTEIN"/>
    <property type="match status" value="1"/>
</dbReference>
<protein>
    <submittedName>
        <fullName evidence="3">Nuclear transport factor 2 family protein</fullName>
    </submittedName>
</protein>
<reference evidence="3 4" key="1">
    <citation type="submission" date="2024-09" db="EMBL/GenBank/DDBJ databases">
        <authorList>
            <person name="Sun Q."/>
            <person name="Mori K."/>
        </authorList>
    </citation>
    <scope>NUCLEOTIDE SEQUENCE [LARGE SCALE GENOMIC DNA]</scope>
    <source>
        <strain evidence="3 4">CCM 7765</strain>
    </source>
</reference>
<gene>
    <name evidence="3" type="ORF">ACFFI0_17540</name>
</gene>
<dbReference type="PANTHER" id="PTHR41252:SF1">
    <property type="entry name" value="BLR2505 PROTEIN"/>
    <property type="match status" value="1"/>
</dbReference>
<name>A0ABV6HMM8_9SPHI</name>
<accession>A0ABV6HMM8</accession>
<evidence type="ECO:0000256" key="1">
    <source>
        <dbReference type="SAM" id="SignalP"/>
    </source>
</evidence>
<dbReference type="RefSeq" id="WP_242627146.1">
    <property type="nucleotide sequence ID" value="NZ_JBHLWO010000002.1"/>
</dbReference>
<organism evidence="3 4">
    <name type="scientific">Olivibacter oleidegradans</name>
    <dbReference type="NCBI Taxonomy" id="760123"/>
    <lineage>
        <taxon>Bacteria</taxon>
        <taxon>Pseudomonadati</taxon>
        <taxon>Bacteroidota</taxon>
        <taxon>Sphingobacteriia</taxon>
        <taxon>Sphingobacteriales</taxon>
        <taxon>Sphingobacteriaceae</taxon>
        <taxon>Olivibacter</taxon>
    </lineage>
</organism>
<dbReference type="InterPro" id="IPR032710">
    <property type="entry name" value="NTF2-like_dom_sf"/>
</dbReference>
<proteinExistence type="predicted"/>
<comment type="caution">
    <text evidence="3">The sequence shown here is derived from an EMBL/GenBank/DDBJ whole genome shotgun (WGS) entry which is preliminary data.</text>
</comment>
<dbReference type="Pfam" id="PF12680">
    <property type="entry name" value="SnoaL_2"/>
    <property type="match status" value="1"/>
</dbReference>
<evidence type="ECO:0000313" key="4">
    <source>
        <dbReference type="Proteomes" id="UP001589774"/>
    </source>
</evidence>
<evidence type="ECO:0000259" key="2">
    <source>
        <dbReference type="Pfam" id="PF12680"/>
    </source>
</evidence>
<feature type="domain" description="SnoaL-like" evidence="2">
    <location>
        <begin position="47"/>
        <end position="138"/>
    </location>
</feature>
<feature type="chain" id="PRO_5045455176" evidence="1">
    <location>
        <begin position="19"/>
        <end position="158"/>
    </location>
</feature>
<dbReference type="InterPro" id="IPR037401">
    <property type="entry name" value="SnoaL-like"/>
</dbReference>